<gene>
    <name evidence="1" type="ORF">H9848_08970</name>
</gene>
<evidence type="ECO:0000313" key="1">
    <source>
        <dbReference type="EMBL" id="HIX86719.1"/>
    </source>
</evidence>
<organism evidence="1 2">
    <name type="scientific">Candidatus Parabacteroides intestinigallinarum</name>
    <dbReference type="NCBI Taxonomy" id="2838722"/>
    <lineage>
        <taxon>Bacteria</taxon>
        <taxon>Pseudomonadati</taxon>
        <taxon>Bacteroidota</taxon>
        <taxon>Bacteroidia</taxon>
        <taxon>Bacteroidales</taxon>
        <taxon>Tannerellaceae</taxon>
        <taxon>Parabacteroides</taxon>
    </lineage>
</organism>
<dbReference type="EMBL" id="DXEN01000068">
    <property type="protein sequence ID" value="HIX86719.1"/>
    <property type="molecule type" value="Genomic_DNA"/>
</dbReference>
<sequence length="149" mass="17815">MEKIYEEEGLAQSMLPFVMRELAELVMRKKALPLENALHYIYTSRLYKSLLDEDTKQWYSSTLSLYETLEKEKAEERRKQNGDTKILLFKMFCIENYRKAKGLSGEEALSLFSRYRVFDFLDSTFEMLHTQDTDYMIDTIATYIKRKKK</sequence>
<protein>
    <submittedName>
        <fullName evidence="1">DUF3791 domain-containing protein</fullName>
    </submittedName>
</protein>
<dbReference type="AlphaFoldDB" id="A0A9D1XVB1"/>
<proteinExistence type="predicted"/>
<reference evidence="1" key="2">
    <citation type="submission" date="2021-04" db="EMBL/GenBank/DDBJ databases">
        <authorList>
            <person name="Gilroy R."/>
        </authorList>
    </citation>
    <scope>NUCLEOTIDE SEQUENCE</scope>
    <source>
        <strain evidence="1">ChiHecec2B26-12326</strain>
    </source>
</reference>
<accession>A0A9D1XVB1</accession>
<evidence type="ECO:0000313" key="2">
    <source>
        <dbReference type="Proteomes" id="UP000823847"/>
    </source>
</evidence>
<name>A0A9D1XVB1_9BACT</name>
<dbReference type="Proteomes" id="UP000823847">
    <property type="component" value="Unassembled WGS sequence"/>
</dbReference>
<dbReference type="InterPro" id="IPR024269">
    <property type="entry name" value="DUF3791"/>
</dbReference>
<dbReference type="Pfam" id="PF12668">
    <property type="entry name" value="DUF3791"/>
    <property type="match status" value="1"/>
</dbReference>
<reference evidence="1" key="1">
    <citation type="journal article" date="2021" name="PeerJ">
        <title>Extensive microbial diversity within the chicken gut microbiome revealed by metagenomics and culture.</title>
        <authorList>
            <person name="Gilroy R."/>
            <person name="Ravi A."/>
            <person name="Getino M."/>
            <person name="Pursley I."/>
            <person name="Horton D.L."/>
            <person name="Alikhan N.F."/>
            <person name="Baker D."/>
            <person name="Gharbi K."/>
            <person name="Hall N."/>
            <person name="Watson M."/>
            <person name="Adriaenssens E.M."/>
            <person name="Foster-Nyarko E."/>
            <person name="Jarju S."/>
            <person name="Secka A."/>
            <person name="Antonio M."/>
            <person name="Oren A."/>
            <person name="Chaudhuri R.R."/>
            <person name="La Ragione R."/>
            <person name="Hildebrand F."/>
            <person name="Pallen M.J."/>
        </authorList>
    </citation>
    <scope>NUCLEOTIDE SEQUENCE</scope>
    <source>
        <strain evidence="1">ChiHecec2B26-12326</strain>
    </source>
</reference>
<comment type="caution">
    <text evidence="1">The sequence shown here is derived from an EMBL/GenBank/DDBJ whole genome shotgun (WGS) entry which is preliminary data.</text>
</comment>